<dbReference type="Pfam" id="PF19057">
    <property type="entry name" value="PH_19"/>
    <property type="match status" value="1"/>
</dbReference>
<reference evidence="6" key="2">
    <citation type="submission" date="2025-09" db="UniProtKB">
        <authorList>
            <consortium name="Ensembl"/>
        </authorList>
    </citation>
    <scope>IDENTIFICATION</scope>
</reference>
<feature type="region of interest" description="Disordered" evidence="4">
    <location>
        <begin position="929"/>
        <end position="961"/>
    </location>
</feature>
<dbReference type="Gene3D" id="2.30.29.30">
    <property type="entry name" value="Pleckstrin-homology domain (PH domain)/Phosphotyrosine-binding domain (PTB)"/>
    <property type="match status" value="1"/>
</dbReference>
<reference evidence="6" key="1">
    <citation type="submission" date="2025-08" db="UniProtKB">
        <authorList>
            <consortium name="Ensembl"/>
        </authorList>
    </citation>
    <scope>IDENTIFICATION</scope>
</reference>
<keyword evidence="1" id="KW-0597">Phosphoprotein</keyword>
<dbReference type="GO" id="GO:0051496">
    <property type="term" value="P:positive regulation of stress fiber assembly"/>
    <property type="evidence" value="ECO:0007669"/>
    <property type="project" value="UniProtKB-ARBA"/>
</dbReference>
<dbReference type="PROSITE" id="PS50010">
    <property type="entry name" value="DH_2"/>
    <property type="match status" value="1"/>
</dbReference>
<evidence type="ECO:0000256" key="2">
    <source>
        <dbReference type="ARBA" id="ARBA00022658"/>
    </source>
</evidence>
<dbReference type="SUPFAM" id="SSF48065">
    <property type="entry name" value="DBL homology domain (DH-domain)"/>
    <property type="match status" value="1"/>
</dbReference>
<feature type="coiled-coil region" evidence="3">
    <location>
        <begin position="291"/>
        <end position="324"/>
    </location>
</feature>
<keyword evidence="7" id="KW-1185">Reference proteome</keyword>
<dbReference type="InterPro" id="IPR015943">
    <property type="entry name" value="WD40/YVTN_repeat-like_dom_sf"/>
</dbReference>
<protein>
    <submittedName>
        <fullName evidence="6">Rho guanine nucleotide exchange factor 10-like protein</fullName>
    </submittedName>
</protein>
<dbReference type="Gene3D" id="2.130.10.10">
    <property type="entry name" value="YVTN repeat-like/Quinoprotein amine dehydrogenase"/>
    <property type="match status" value="1"/>
</dbReference>
<dbReference type="SUPFAM" id="SSF50729">
    <property type="entry name" value="PH domain-like"/>
    <property type="match status" value="1"/>
</dbReference>
<dbReference type="FunFam" id="1.20.900.10:FF:000003">
    <property type="entry name" value="Rho guanine nucleotide exchange factor 10 like"/>
    <property type="match status" value="1"/>
</dbReference>
<gene>
    <name evidence="6" type="primary">LOC107703072</name>
</gene>
<dbReference type="Pfam" id="PF19056">
    <property type="entry name" value="WD40_2"/>
    <property type="match status" value="1"/>
</dbReference>
<dbReference type="PANTHER" id="PTHR12877:SF16">
    <property type="entry name" value="RHO GUANINE NUCLEOTIDE EXCHANGE FACTOR 10-LIKE PROTEIN"/>
    <property type="match status" value="1"/>
</dbReference>
<dbReference type="CDD" id="cd00160">
    <property type="entry name" value="RhoGEF"/>
    <property type="match status" value="1"/>
</dbReference>
<dbReference type="SUPFAM" id="SSF50978">
    <property type="entry name" value="WD40 repeat-like"/>
    <property type="match status" value="1"/>
</dbReference>
<feature type="compositionally biased region" description="Polar residues" evidence="4">
    <location>
        <begin position="947"/>
        <end position="958"/>
    </location>
</feature>
<proteinExistence type="predicted"/>
<dbReference type="Ensembl" id="ENSSANT00000048571.1">
    <property type="protein sequence ID" value="ENSSANP00000045655.1"/>
    <property type="gene ID" value="ENSSANG00000021627.1"/>
</dbReference>
<keyword evidence="3" id="KW-0175">Coiled coil</keyword>
<sequence length="1075" mass="118572">MYLEVFVDTLGLAPQGKAVPESDENSPSEQLKQISAPPARSEVIYDDVPCENITPPDAGQCLTVGVQQLMKAARNGTKDGLEKTKIAMMRKVSFLSKKDCTDDTEEDSGYLDVTVSELKHPPPQLSPMPEGLSSQQVVRRHILGSIIQSERSYLDSLKRILLEYKKPLMEAEPRILSLKKIQPIFYRLKEILQCHSMFQIALASRVAEWDNTEKIGDLFVASFSKSMVLDVYSDYVNNFTSAMALIKKACMSKPAFLEFLKVNFSTHYLSVCVSQDMLKNTPVGHQDRLPLQLALTELETLAEKLNEQKRLAEQLAEIQQLTRSVSDRNLSKQLNSDQKQLILSETLIETVYGEKGQVLKSKERKVFLLNDMLVCANINVKGPPDISSLVPIGPKYAVKWSAPLLQVQVVEVGQETPQCKDSIYQQSGSKRLSSTNSQGKLFLGPPRLYQDLQELQHDLSVVEEVTLLVGTLQGSYQNLNTTVGQDWCMALQRLIRIKEDEIQCANKCRLRLMVPGKPDKSGRPVSFTVVFSTPSPISKISWVNRLHLAKITLREENLPGWVCVEDDEKTKPPFWCPLLACRLPVFTPKIQDLKVSERQPTNLYLCKLKKEHYSARHRSHFMLFFYVASGGDDSHGQVEIFSLNRPTPRSVKSFSVGSPVLCLEYITEPSTDEELETQTSEVPSKIGNTICVGLLDGNILVYGSVDTAAQCLLTFCNPEGCPVLCLKQSANFLFAGLSNGKVAVYNRKSGEGLWDPDSCRHVVIGCAPVLKLLQIDECVWASCANQVSVIEGSSLRTQSFEVHPDPMVSVTHMVRAGGGVWMAFSEGSSLRLFHTETLEHLQEINISTPSAYLSPGQKTVCVTSLLICQGLLWVGTAQGIIVTLPVPRLEGIPKITGKGMTSLNAHNGPVEFLVATSSILSQDFLKRDSAMEGGDSSSGAEDKEATDSSQESLQQADGSPQVEAKAKGVLLQYHLRSTSQLPGKLLTARPEESSVSTQDSLAHTLEDGSIYELSDDPEVWVKGPGPSSKEAARREKVTSAAVISGGKGFRRLANSSNSSDSSENMLMVWQLPITV</sequence>
<dbReference type="FunFam" id="2.30.29.30:FF:000200">
    <property type="entry name" value="Rho guanine nucleotide exchange factor (GEF) 10-like a"/>
    <property type="match status" value="1"/>
</dbReference>
<evidence type="ECO:0000313" key="7">
    <source>
        <dbReference type="Proteomes" id="UP000472260"/>
    </source>
</evidence>
<organism evidence="6 7">
    <name type="scientific">Sinocyclocheilus anshuiensis</name>
    <dbReference type="NCBI Taxonomy" id="1608454"/>
    <lineage>
        <taxon>Eukaryota</taxon>
        <taxon>Metazoa</taxon>
        <taxon>Chordata</taxon>
        <taxon>Craniata</taxon>
        <taxon>Vertebrata</taxon>
        <taxon>Euteleostomi</taxon>
        <taxon>Actinopterygii</taxon>
        <taxon>Neopterygii</taxon>
        <taxon>Teleostei</taxon>
        <taxon>Ostariophysi</taxon>
        <taxon>Cypriniformes</taxon>
        <taxon>Cyprinidae</taxon>
        <taxon>Cyprininae</taxon>
        <taxon>Sinocyclocheilus</taxon>
    </lineage>
</organism>
<dbReference type="InterPro" id="IPR011993">
    <property type="entry name" value="PH-like_dom_sf"/>
</dbReference>
<evidence type="ECO:0000259" key="5">
    <source>
        <dbReference type="PROSITE" id="PS50010"/>
    </source>
</evidence>
<dbReference type="PANTHER" id="PTHR12877">
    <property type="entry name" value="RHO GUANINE NUCLEOTIDE EXCHANGE FACTOR"/>
    <property type="match status" value="1"/>
</dbReference>
<dbReference type="InterPro" id="IPR035899">
    <property type="entry name" value="DBL_dom_sf"/>
</dbReference>
<dbReference type="Proteomes" id="UP000472260">
    <property type="component" value="Unassembled WGS sequence"/>
</dbReference>
<dbReference type="Pfam" id="PF00621">
    <property type="entry name" value="RhoGEF"/>
    <property type="match status" value="1"/>
</dbReference>
<evidence type="ECO:0000256" key="3">
    <source>
        <dbReference type="SAM" id="Coils"/>
    </source>
</evidence>
<evidence type="ECO:0000256" key="1">
    <source>
        <dbReference type="ARBA" id="ARBA00022553"/>
    </source>
</evidence>
<evidence type="ECO:0000256" key="4">
    <source>
        <dbReference type="SAM" id="MobiDB-lite"/>
    </source>
</evidence>
<evidence type="ECO:0000313" key="6">
    <source>
        <dbReference type="Ensembl" id="ENSSANP00000045655.1"/>
    </source>
</evidence>
<dbReference type="GO" id="GO:0030036">
    <property type="term" value="P:actin cytoskeleton organization"/>
    <property type="evidence" value="ECO:0007669"/>
    <property type="project" value="TreeGrafter"/>
</dbReference>
<accession>A0A671NQF0</accession>
<dbReference type="GO" id="GO:0051056">
    <property type="term" value="P:regulation of small GTPase mediated signal transduction"/>
    <property type="evidence" value="ECO:0007669"/>
    <property type="project" value="UniProtKB-ARBA"/>
</dbReference>
<dbReference type="InterPro" id="IPR039919">
    <property type="entry name" value="ARHGEF10/ARHGEF17"/>
</dbReference>
<dbReference type="GO" id="GO:0005085">
    <property type="term" value="F:guanyl-nucleotide exchange factor activity"/>
    <property type="evidence" value="ECO:0007669"/>
    <property type="project" value="UniProtKB-KW"/>
</dbReference>
<dbReference type="GO" id="GO:0005829">
    <property type="term" value="C:cytosol"/>
    <property type="evidence" value="ECO:0007669"/>
    <property type="project" value="TreeGrafter"/>
</dbReference>
<dbReference type="Gene3D" id="1.20.900.10">
    <property type="entry name" value="Dbl homology (DH) domain"/>
    <property type="match status" value="1"/>
</dbReference>
<keyword evidence="2" id="KW-0344">Guanine-nucleotide releasing factor</keyword>
<dbReference type="InterPro" id="IPR036322">
    <property type="entry name" value="WD40_repeat_dom_sf"/>
</dbReference>
<dbReference type="GO" id="GO:0032933">
    <property type="term" value="P:SREBP signaling pathway"/>
    <property type="evidence" value="ECO:0007669"/>
    <property type="project" value="TreeGrafter"/>
</dbReference>
<dbReference type="AlphaFoldDB" id="A0A671NQF0"/>
<dbReference type="InterPro" id="IPR000219">
    <property type="entry name" value="DH_dom"/>
</dbReference>
<feature type="domain" description="DH" evidence="5">
    <location>
        <begin position="138"/>
        <end position="328"/>
    </location>
</feature>
<feature type="region of interest" description="Disordered" evidence="4">
    <location>
        <begin position="15"/>
        <end position="38"/>
    </location>
</feature>
<name>A0A671NQF0_9TELE</name>
<dbReference type="SMART" id="SM00325">
    <property type="entry name" value="RhoGEF"/>
    <property type="match status" value="1"/>
</dbReference>